<dbReference type="SUPFAM" id="SSF48613">
    <property type="entry name" value="Heme oxygenase-like"/>
    <property type="match status" value="1"/>
</dbReference>
<dbReference type="Pfam" id="PF01126">
    <property type="entry name" value="Heme_oxygenase"/>
    <property type="match status" value="1"/>
</dbReference>
<evidence type="ECO:0000256" key="1">
    <source>
        <dbReference type="ARBA" id="ARBA00022617"/>
    </source>
</evidence>
<dbReference type="Proteomes" id="UP000053328">
    <property type="component" value="Unassembled WGS sequence"/>
</dbReference>
<dbReference type="GO" id="GO:0006788">
    <property type="term" value="P:heme oxidation"/>
    <property type="evidence" value="ECO:0007669"/>
    <property type="project" value="InterPro"/>
</dbReference>
<dbReference type="VEuPathDB" id="FungiDB:PV08_01788"/>
<dbReference type="InterPro" id="IPR016084">
    <property type="entry name" value="Haem_Oase-like_multi-hlx"/>
</dbReference>
<dbReference type="Gene3D" id="1.20.910.10">
    <property type="entry name" value="Heme oxygenase-like"/>
    <property type="match status" value="1"/>
</dbReference>
<accession>A0A0D2BQG1</accession>
<evidence type="ECO:0000313" key="4">
    <source>
        <dbReference type="EMBL" id="KIW21208.1"/>
    </source>
</evidence>
<dbReference type="PANTHER" id="PTHR10720:SF0">
    <property type="entry name" value="HEME OXYGENASE"/>
    <property type="match status" value="1"/>
</dbReference>
<dbReference type="OrthoDB" id="652091at2759"/>
<dbReference type="CDD" id="cd19165">
    <property type="entry name" value="HemeO"/>
    <property type="match status" value="1"/>
</dbReference>
<dbReference type="GeneID" id="27328871"/>
<dbReference type="HOGENOM" id="CLU_038284_0_0_1"/>
<name>A0A0D2BQG1_9EURO</name>
<dbReference type="InterPro" id="IPR002051">
    <property type="entry name" value="Haem_Oase"/>
</dbReference>
<reference evidence="4 5" key="1">
    <citation type="submission" date="2015-01" db="EMBL/GenBank/DDBJ databases">
        <title>The Genome Sequence of Exophiala spinifera CBS89968.</title>
        <authorList>
            <consortium name="The Broad Institute Genomics Platform"/>
            <person name="Cuomo C."/>
            <person name="de Hoog S."/>
            <person name="Gorbushina A."/>
            <person name="Stielow B."/>
            <person name="Teixiera M."/>
            <person name="Abouelleil A."/>
            <person name="Chapman S.B."/>
            <person name="Priest M."/>
            <person name="Young S.K."/>
            <person name="Wortman J."/>
            <person name="Nusbaum C."/>
            <person name="Birren B."/>
        </authorList>
    </citation>
    <scope>NUCLEOTIDE SEQUENCE [LARGE SCALE GENOMIC DNA]</scope>
    <source>
        <strain evidence="4 5">CBS 89968</strain>
    </source>
</reference>
<evidence type="ECO:0000256" key="3">
    <source>
        <dbReference type="ARBA" id="ARBA00023004"/>
    </source>
</evidence>
<dbReference type="PANTHER" id="PTHR10720">
    <property type="entry name" value="HEME OXYGENASE"/>
    <property type="match status" value="1"/>
</dbReference>
<protein>
    <recommendedName>
        <fullName evidence="6">Heme oxygenase-like protein</fullName>
    </recommendedName>
</protein>
<evidence type="ECO:0000313" key="5">
    <source>
        <dbReference type="Proteomes" id="UP000053328"/>
    </source>
</evidence>
<dbReference type="AlphaFoldDB" id="A0A0D2BQG1"/>
<organism evidence="4 5">
    <name type="scientific">Exophiala spinifera</name>
    <dbReference type="NCBI Taxonomy" id="91928"/>
    <lineage>
        <taxon>Eukaryota</taxon>
        <taxon>Fungi</taxon>
        <taxon>Dikarya</taxon>
        <taxon>Ascomycota</taxon>
        <taxon>Pezizomycotina</taxon>
        <taxon>Eurotiomycetes</taxon>
        <taxon>Chaetothyriomycetidae</taxon>
        <taxon>Chaetothyriales</taxon>
        <taxon>Herpotrichiellaceae</taxon>
        <taxon>Exophiala</taxon>
    </lineage>
</organism>
<dbReference type="GO" id="GO:0046872">
    <property type="term" value="F:metal ion binding"/>
    <property type="evidence" value="ECO:0007669"/>
    <property type="project" value="UniProtKB-KW"/>
</dbReference>
<dbReference type="RefSeq" id="XP_016241424.1">
    <property type="nucleotide sequence ID" value="XM_016376148.1"/>
</dbReference>
<sequence>MDISPIAASRPALPVELHAATREQHHALNTAILGRLPLCLPPCVNSPLLYTQGMIVFGQIYFAFEGFLEKSLTSALFDVRLRGIYQRMHFRELTRSSRLRDDIELLRSRLDHRVAVDLSRLSEQAQVFASRITSYLSSQPYALLAYTWAMYLALFNGGQWIRRQLVSAGPDFWGTGELPLSFWDFGVDDGGDVQQETLKVRFKTAFADASALLTEVESSEVIDGARDLFVTCLQMVEFLDQAVVERTSSESRSPGFGYPSPTSTFVTAWGYITSSLALLKTTTQVVWSSRVEVND</sequence>
<gene>
    <name evidence="4" type="ORF">PV08_01788</name>
</gene>
<keyword evidence="1" id="KW-0349">Heme</keyword>
<dbReference type="STRING" id="91928.A0A0D2BQG1"/>
<keyword evidence="2" id="KW-0479">Metal-binding</keyword>
<dbReference type="EMBL" id="KN847492">
    <property type="protein sequence ID" value="KIW21208.1"/>
    <property type="molecule type" value="Genomic_DNA"/>
</dbReference>
<dbReference type="GO" id="GO:0004392">
    <property type="term" value="F:heme oxygenase (decyclizing) activity"/>
    <property type="evidence" value="ECO:0007669"/>
    <property type="project" value="InterPro"/>
</dbReference>
<keyword evidence="3" id="KW-0408">Iron</keyword>
<keyword evidence="5" id="KW-1185">Reference proteome</keyword>
<proteinExistence type="predicted"/>
<evidence type="ECO:0008006" key="6">
    <source>
        <dbReference type="Google" id="ProtNLM"/>
    </source>
</evidence>
<dbReference type="InterPro" id="IPR016053">
    <property type="entry name" value="Haem_Oase-like"/>
</dbReference>
<evidence type="ECO:0000256" key="2">
    <source>
        <dbReference type="ARBA" id="ARBA00022723"/>
    </source>
</evidence>